<dbReference type="PROSITE" id="PS00026">
    <property type="entry name" value="CHIT_BIND_I_1"/>
    <property type="match status" value="1"/>
</dbReference>
<keyword evidence="18" id="KW-1185">Reference proteome</keyword>
<dbReference type="Pfam" id="PF00704">
    <property type="entry name" value="Glyco_hydro_18"/>
    <property type="match status" value="1"/>
</dbReference>
<dbReference type="PROSITE" id="PS01095">
    <property type="entry name" value="GH18_1"/>
    <property type="match status" value="1"/>
</dbReference>
<dbReference type="InterPro" id="IPR029070">
    <property type="entry name" value="Chitinase_insertion_sf"/>
</dbReference>
<organism evidence="17 18">
    <name type="scientific">Aspergillus wentii DTO 134E9</name>
    <dbReference type="NCBI Taxonomy" id="1073089"/>
    <lineage>
        <taxon>Eukaryota</taxon>
        <taxon>Fungi</taxon>
        <taxon>Dikarya</taxon>
        <taxon>Ascomycota</taxon>
        <taxon>Pezizomycotina</taxon>
        <taxon>Eurotiomycetes</taxon>
        <taxon>Eurotiomycetidae</taxon>
        <taxon>Eurotiales</taxon>
        <taxon>Aspergillaceae</taxon>
        <taxon>Aspergillus</taxon>
        <taxon>Aspergillus subgen. Cremei</taxon>
    </lineage>
</organism>
<feature type="disulfide bond" evidence="11">
    <location>
        <begin position="44"/>
        <end position="58"/>
    </location>
</feature>
<dbReference type="GO" id="GO:0000272">
    <property type="term" value="P:polysaccharide catabolic process"/>
    <property type="evidence" value="ECO:0007669"/>
    <property type="project" value="UniProtKB-KW"/>
</dbReference>
<feature type="region of interest" description="Disordered" evidence="13">
    <location>
        <begin position="1583"/>
        <end position="1620"/>
    </location>
</feature>
<proteinExistence type="inferred from homology"/>
<gene>
    <name evidence="17" type="ORF">ASPWEDRAFT_71875</name>
</gene>
<keyword evidence="5 12" id="KW-0378">Hydrolase</keyword>
<dbReference type="GO" id="GO:0008843">
    <property type="term" value="F:endochitinase activity"/>
    <property type="evidence" value="ECO:0007669"/>
    <property type="project" value="UniProtKB-EC"/>
</dbReference>
<evidence type="ECO:0000259" key="16">
    <source>
        <dbReference type="PROSITE" id="PS51910"/>
    </source>
</evidence>
<dbReference type="RefSeq" id="XP_040684485.1">
    <property type="nucleotide sequence ID" value="XM_040839205.1"/>
</dbReference>
<dbReference type="InterPro" id="IPR001002">
    <property type="entry name" value="Chitin-bd_1"/>
</dbReference>
<evidence type="ECO:0000256" key="13">
    <source>
        <dbReference type="SAM" id="MobiDB-lite"/>
    </source>
</evidence>
<feature type="compositionally biased region" description="Basic and acidic residues" evidence="13">
    <location>
        <begin position="997"/>
        <end position="1028"/>
    </location>
</feature>
<dbReference type="PROSITE" id="PS50941">
    <property type="entry name" value="CHIT_BIND_I_2"/>
    <property type="match status" value="2"/>
</dbReference>
<evidence type="ECO:0000256" key="4">
    <source>
        <dbReference type="ARBA" id="ARBA00022669"/>
    </source>
</evidence>
<feature type="region of interest" description="Disordered" evidence="13">
    <location>
        <begin position="993"/>
        <end position="1028"/>
    </location>
</feature>
<dbReference type="VEuPathDB" id="FungiDB:ASPWEDRAFT_71875"/>
<sequence>MKLLHTLGAAAIGAVWLQAAFTIAQGLGEPGGTCSDSIPCYQGCCSKEGSCGFTPDHCGDGCKSNCNATAECGQYAAPENFDCPINVCCSGFGYCGITSGFCGDGCEPNSNGGGCGDPDRPSCSVDTDAMSFERRIGYYVLDNVDDGCNVLEPESLIVEPLSHINLAFVNFDDGYELVDDYGDIVNRVSFLKFNNPGLRVNIVVGGWVFSDLPTQPLWTAMTRSYENRQIFITSVVRYLSNYHLDGIDLDWEYPSASDRGGDPDDAANFVTLLAELREAFDNINPGWEISATVPTSYWYLRGFDVEGMNKYLSYFNLMSYDLHGMWDKNSDYTGPYLEGHTDITQIEQGLDLLWRNDIDASKVVFGFAFYGRSFTMKDPSCHQPNGKCEFSGGGKPGSCTHTTGILSYAEISSRNSSLDVNTYYDKETTVKYNVYQGTQWISYDDQQSFQDKKEFASKRCLGGWMVWAINQDNGEFDALSGLVGEDLSSMQLEGGDGGEGKQVLADTFAAYTGQKCFVTDRCTDGSKGEKNPDQVCPSGYLSVDTAHNPLQAGFKERHGDCDEGWYRYICCPKDAMPKNCEWNGAPERSEFGCDGACGNDQFKLNQDTALDAKGEGQCYIGARWLCCDSTAMFSDCHWNGCDGPLNPGEPGKCPDDYDPLTYRFDQPDGEPYCSDLYNSDLHDRFKSELCCPSDHSFSNCAWANVAGLNDDPSQGLELSCVPHSCPSGKVKVAGALDPPAQLSSQAITKEQCASLVDSYHEQEWSFCCDPPTKYNKNWPVDPKYLWDKYYDNAKTSDVVWKYSDDYSNNDADHDHSEDEDGSDAYGFVMLDGPEGSIDNSFSNSHTVVRRSPHIPNTKRSLLTTNQTHMDGVFDHAEETIHIYCNYPANSRECQRIFIDGAEDTIIRLPDHVGEGPFARVVSLKRADEDFDLPDHHLHHRSTEQIDNHVYEMKIDYNFHAIKLKRDDEPVNIRVDYTNLLGYWDEMTDSPASRMKRGMGEKGLTKSEWRSRVQRATKRDSNIRKREEQRVHVRTPMELSESRHHKRWWGAFTGWLERLTTVTKSSVGVIELGLSKTINLFNAQWGCAGSTYRANLQMDLEADLAMDATYAYYLSGTFIPPSKPEAFAYFGMEPEAYLGLHIQGNAQMQTTTGRKKIVDTLTYPGLAVKGIAAVGPTLDVYGEIRGKITLYGEVQAGAMLSFGKAEVYWPQDDDSKDKYETLLGLKSDTQSPAPGSIEPVFHAGVGVDAQLDVIVTPEANVGIKIGGGKLTGGTTLMDAQLTGYVEGDLSFQAHGDYDSTDDAFHYRFGAYLFYNLGFKAKAKVLNFINWALSARTAYSPRRTVKLYDKQGTIPMSASDEKKRDGKIAEASVNHSPTNVTNHTSFHTSTDMKLFHRSDEMDIDDPNDPEFTQNLKCPPGSSDFQVPELRFNCGFLWGFKLEGSDPSLVEELTGLCQPILQIANRIEEFTFTSDSKLVDDRRKTQCPDSTCLDPTKDLNKALNRRGLQLQCDEFPWASTEQGGDWLPSNMRSQTCVPSWQNNWHGQCVKMMGAFQSNWKKLDPDSANDDERKDYWVPWGGKGSGVWTTRGDHGPQDSKYTQDLKEYPVEQPPPDGVPTRDDNKLSWKFKRDYKAIFIHEDPSQITGDTWWGATSHAIKKPKSEGPAGMDAILCAVNHFAQDDTYKLPTGTNGPYNAYCRRDSDSGKPTKINPTAWNVNYNMATCLVTYGQSNSNSNTKREWHVESIEMVDEIAGDLEEDFRRTERLATNRTSQ</sequence>
<dbReference type="EC" id="3.2.1.14" evidence="3"/>
<keyword evidence="7" id="KW-0843">Virulence</keyword>
<dbReference type="InterPro" id="IPR011583">
    <property type="entry name" value="Chitinase_II/V-like_cat"/>
</dbReference>
<evidence type="ECO:0000256" key="10">
    <source>
        <dbReference type="ARBA" id="ARBA00023326"/>
    </source>
</evidence>
<dbReference type="CDD" id="cd06922">
    <property type="entry name" value="ChtBD1_GH18_1"/>
    <property type="match status" value="1"/>
</dbReference>
<dbReference type="GO" id="GO:0008061">
    <property type="term" value="F:chitin binding"/>
    <property type="evidence" value="ECO:0007669"/>
    <property type="project" value="UniProtKB-UniRule"/>
</dbReference>
<dbReference type="GeneID" id="63755053"/>
<dbReference type="InterPro" id="IPR017853">
    <property type="entry name" value="GH"/>
</dbReference>
<keyword evidence="14" id="KW-0732">Signal</keyword>
<evidence type="ECO:0000256" key="7">
    <source>
        <dbReference type="ARBA" id="ARBA00023026"/>
    </source>
</evidence>
<dbReference type="SUPFAM" id="SSF51445">
    <property type="entry name" value="(Trans)glycosidases"/>
    <property type="match status" value="1"/>
</dbReference>
<dbReference type="SMART" id="SM00636">
    <property type="entry name" value="Glyco_18"/>
    <property type="match status" value="1"/>
</dbReference>
<evidence type="ECO:0000256" key="12">
    <source>
        <dbReference type="RuleBase" id="RU000489"/>
    </source>
</evidence>
<evidence type="ECO:0000256" key="3">
    <source>
        <dbReference type="ARBA" id="ARBA00012729"/>
    </source>
</evidence>
<keyword evidence="11" id="KW-1015">Disulfide bond</keyword>
<dbReference type="InterPro" id="IPR036861">
    <property type="entry name" value="Endochitinase-like_sf"/>
</dbReference>
<comment type="similarity">
    <text evidence="2">Belongs to the glycosyl hydrolase 18 family. Chitinase class V subfamily.</text>
</comment>
<comment type="caution">
    <text evidence="11">Lacks conserved residue(s) required for the propagation of feature annotation.</text>
</comment>
<dbReference type="PANTHER" id="PTHR11177:SF333">
    <property type="entry name" value="CHITINASE"/>
    <property type="match status" value="1"/>
</dbReference>
<dbReference type="GO" id="GO:0006032">
    <property type="term" value="P:chitin catabolic process"/>
    <property type="evidence" value="ECO:0007669"/>
    <property type="project" value="UniProtKB-KW"/>
</dbReference>
<dbReference type="SUPFAM" id="SSF57016">
    <property type="entry name" value="Plant lectins/antimicrobial peptides"/>
    <property type="match status" value="1"/>
</dbReference>
<dbReference type="Gene3D" id="3.10.50.10">
    <property type="match status" value="1"/>
</dbReference>
<feature type="domain" description="GH18" evidence="16">
    <location>
        <begin position="133"/>
        <end position="489"/>
    </location>
</feature>
<evidence type="ECO:0000256" key="11">
    <source>
        <dbReference type="PROSITE-ProRule" id="PRU00261"/>
    </source>
</evidence>
<dbReference type="PANTHER" id="PTHR11177">
    <property type="entry name" value="CHITINASE"/>
    <property type="match status" value="1"/>
</dbReference>
<evidence type="ECO:0000313" key="17">
    <source>
        <dbReference type="EMBL" id="OJJ30808.1"/>
    </source>
</evidence>
<dbReference type="InterPro" id="IPR001579">
    <property type="entry name" value="Glyco_hydro_18_chit_AS"/>
</dbReference>
<feature type="disulfide bond" evidence="11">
    <location>
        <begin position="62"/>
        <end position="66"/>
    </location>
</feature>
<feature type="compositionally biased region" description="Basic and acidic residues" evidence="13">
    <location>
        <begin position="1587"/>
        <end position="1605"/>
    </location>
</feature>
<dbReference type="Pfam" id="PF14040">
    <property type="entry name" value="DNase_NucA_NucB"/>
    <property type="match status" value="1"/>
</dbReference>
<feature type="chain" id="PRO_5012115032" description="chitinase" evidence="14">
    <location>
        <begin position="27"/>
        <end position="1771"/>
    </location>
</feature>
<comment type="catalytic activity">
    <reaction evidence="1">
        <text>Random endo-hydrolysis of N-acetyl-beta-D-glucosaminide (1-&gt;4)-beta-linkages in chitin and chitodextrins.</text>
        <dbReference type="EC" id="3.2.1.14"/>
    </reaction>
</comment>
<evidence type="ECO:0000256" key="14">
    <source>
        <dbReference type="SAM" id="SignalP"/>
    </source>
</evidence>
<keyword evidence="6" id="KW-0146">Chitin degradation</keyword>
<name>A0A1L9R7E9_ASPWE</name>
<dbReference type="Gene3D" id="3.30.60.10">
    <property type="entry name" value="Endochitinase-like"/>
    <property type="match status" value="1"/>
</dbReference>
<keyword evidence="10" id="KW-0624">Polysaccharide degradation</keyword>
<dbReference type="EMBL" id="KV878216">
    <property type="protein sequence ID" value="OJJ30808.1"/>
    <property type="molecule type" value="Genomic_DNA"/>
</dbReference>
<evidence type="ECO:0000259" key="15">
    <source>
        <dbReference type="PROSITE" id="PS50941"/>
    </source>
</evidence>
<feature type="domain" description="Chitin-binding type-1" evidence="15">
    <location>
        <begin position="69"/>
        <end position="117"/>
    </location>
</feature>
<dbReference type="SUPFAM" id="SSF54556">
    <property type="entry name" value="Chitinase insertion domain"/>
    <property type="match status" value="1"/>
</dbReference>
<evidence type="ECO:0000256" key="1">
    <source>
        <dbReference type="ARBA" id="ARBA00000822"/>
    </source>
</evidence>
<dbReference type="SMART" id="SM00270">
    <property type="entry name" value="ChtBD1"/>
    <property type="match status" value="2"/>
</dbReference>
<keyword evidence="8" id="KW-0119">Carbohydrate metabolism</keyword>
<reference evidence="18" key="1">
    <citation type="journal article" date="2017" name="Genome Biol.">
        <title>Comparative genomics reveals high biological diversity and specific adaptations in the industrially and medically important fungal genus Aspergillus.</title>
        <authorList>
            <person name="de Vries R.P."/>
            <person name="Riley R."/>
            <person name="Wiebenga A."/>
            <person name="Aguilar-Osorio G."/>
            <person name="Amillis S."/>
            <person name="Uchima C.A."/>
            <person name="Anderluh G."/>
            <person name="Asadollahi M."/>
            <person name="Askin M."/>
            <person name="Barry K."/>
            <person name="Battaglia E."/>
            <person name="Bayram O."/>
            <person name="Benocci T."/>
            <person name="Braus-Stromeyer S.A."/>
            <person name="Caldana C."/>
            <person name="Canovas D."/>
            <person name="Cerqueira G.C."/>
            <person name="Chen F."/>
            <person name="Chen W."/>
            <person name="Choi C."/>
            <person name="Clum A."/>
            <person name="Dos Santos R.A."/>
            <person name="Damasio A.R."/>
            <person name="Diallinas G."/>
            <person name="Emri T."/>
            <person name="Fekete E."/>
            <person name="Flipphi M."/>
            <person name="Freyberg S."/>
            <person name="Gallo A."/>
            <person name="Gournas C."/>
            <person name="Habgood R."/>
            <person name="Hainaut M."/>
            <person name="Harispe M.L."/>
            <person name="Henrissat B."/>
            <person name="Hilden K.S."/>
            <person name="Hope R."/>
            <person name="Hossain A."/>
            <person name="Karabika E."/>
            <person name="Karaffa L."/>
            <person name="Karanyi Z."/>
            <person name="Krasevec N."/>
            <person name="Kuo A."/>
            <person name="Kusch H."/>
            <person name="LaButti K."/>
            <person name="Lagendijk E.L."/>
            <person name="Lapidus A."/>
            <person name="Levasseur A."/>
            <person name="Lindquist E."/>
            <person name="Lipzen A."/>
            <person name="Logrieco A.F."/>
            <person name="MacCabe A."/>
            <person name="Maekelae M.R."/>
            <person name="Malavazi I."/>
            <person name="Melin P."/>
            <person name="Meyer V."/>
            <person name="Mielnichuk N."/>
            <person name="Miskei M."/>
            <person name="Molnar A.P."/>
            <person name="Mule G."/>
            <person name="Ngan C.Y."/>
            <person name="Orejas M."/>
            <person name="Orosz E."/>
            <person name="Ouedraogo J.P."/>
            <person name="Overkamp K.M."/>
            <person name="Park H.-S."/>
            <person name="Perrone G."/>
            <person name="Piumi F."/>
            <person name="Punt P.J."/>
            <person name="Ram A.F."/>
            <person name="Ramon A."/>
            <person name="Rauscher S."/>
            <person name="Record E."/>
            <person name="Riano-Pachon D.M."/>
            <person name="Robert V."/>
            <person name="Roehrig J."/>
            <person name="Ruller R."/>
            <person name="Salamov A."/>
            <person name="Salih N.S."/>
            <person name="Samson R.A."/>
            <person name="Sandor E."/>
            <person name="Sanguinetti M."/>
            <person name="Schuetze T."/>
            <person name="Sepcic K."/>
            <person name="Shelest E."/>
            <person name="Sherlock G."/>
            <person name="Sophianopoulou V."/>
            <person name="Squina F.M."/>
            <person name="Sun H."/>
            <person name="Susca A."/>
            <person name="Todd R.B."/>
            <person name="Tsang A."/>
            <person name="Unkles S.E."/>
            <person name="van de Wiele N."/>
            <person name="van Rossen-Uffink D."/>
            <person name="Oliveira J.V."/>
            <person name="Vesth T.C."/>
            <person name="Visser J."/>
            <person name="Yu J.-H."/>
            <person name="Zhou M."/>
            <person name="Andersen M.R."/>
            <person name="Archer D.B."/>
            <person name="Baker S.E."/>
            <person name="Benoit I."/>
            <person name="Brakhage A.A."/>
            <person name="Braus G.H."/>
            <person name="Fischer R."/>
            <person name="Frisvad J.C."/>
            <person name="Goldman G.H."/>
            <person name="Houbraken J."/>
            <person name="Oakley B."/>
            <person name="Pocsi I."/>
            <person name="Scazzocchio C."/>
            <person name="Seiboth B."/>
            <person name="vanKuyk P.A."/>
            <person name="Wortman J."/>
            <person name="Dyer P.S."/>
            <person name="Grigoriev I.V."/>
        </authorList>
    </citation>
    <scope>NUCLEOTIDE SEQUENCE [LARGE SCALE GENOMIC DNA]</scope>
    <source>
        <strain evidence="18">DTO 134E9</strain>
    </source>
</reference>
<evidence type="ECO:0000256" key="6">
    <source>
        <dbReference type="ARBA" id="ARBA00023024"/>
    </source>
</evidence>
<accession>A0A1L9R7E9</accession>
<feature type="disulfide bond" evidence="11">
    <location>
        <begin position="83"/>
        <end position="95"/>
    </location>
</feature>
<dbReference type="InterPro" id="IPR001223">
    <property type="entry name" value="Glyco_hydro18_cat"/>
</dbReference>
<evidence type="ECO:0000256" key="8">
    <source>
        <dbReference type="ARBA" id="ARBA00023277"/>
    </source>
</evidence>
<feature type="disulfide bond" evidence="11">
    <location>
        <begin position="88"/>
        <end position="102"/>
    </location>
</feature>
<dbReference type="Pfam" id="PF00187">
    <property type="entry name" value="Chitin_bind_1"/>
    <property type="match status" value="1"/>
</dbReference>
<feature type="domain" description="Chitin-binding type-1" evidence="15">
    <location>
        <begin position="24"/>
        <end position="68"/>
    </location>
</feature>
<evidence type="ECO:0000256" key="2">
    <source>
        <dbReference type="ARBA" id="ARBA00008682"/>
    </source>
</evidence>
<keyword evidence="4 11" id="KW-0147">Chitin-binding</keyword>
<evidence type="ECO:0000256" key="9">
    <source>
        <dbReference type="ARBA" id="ARBA00023295"/>
    </source>
</evidence>
<keyword evidence="9 12" id="KW-0326">Glycosidase</keyword>
<evidence type="ECO:0000313" key="18">
    <source>
        <dbReference type="Proteomes" id="UP000184383"/>
    </source>
</evidence>
<dbReference type="InterPro" id="IPR029476">
    <property type="entry name" value="DNase_NucA_NucB"/>
</dbReference>
<dbReference type="OrthoDB" id="73875at2759"/>
<evidence type="ECO:0000256" key="5">
    <source>
        <dbReference type="ARBA" id="ARBA00022801"/>
    </source>
</evidence>
<dbReference type="InterPro" id="IPR018371">
    <property type="entry name" value="Chitin-binding_1_CS"/>
</dbReference>
<feature type="signal peptide" evidence="14">
    <location>
        <begin position="1"/>
        <end position="26"/>
    </location>
</feature>
<dbReference type="Proteomes" id="UP000184383">
    <property type="component" value="Unassembled WGS sequence"/>
</dbReference>
<protein>
    <recommendedName>
        <fullName evidence="3">chitinase</fullName>
        <ecNumber evidence="3">3.2.1.14</ecNumber>
    </recommendedName>
</protein>
<dbReference type="InterPro" id="IPR050314">
    <property type="entry name" value="Glycosyl_Hydrlase_18"/>
</dbReference>
<dbReference type="STRING" id="1073089.A0A1L9R7E9"/>
<dbReference type="PROSITE" id="PS51910">
    <property type="entry name" value="GH18_2"/>
    <property type="match status" value="1"/>
</dbReference>
<dbReference type="Gene3D" id="3.20.20.80">
    <property type="entry name" value="Glycosidases"/>
    <property type="match status" value="1"/>
</dbReference>